<dbReference type="RefSeq" id="XP_005832034.1">
    <property type="nucleotide sequence ID" value="XM_005831977.1"/>
</dbReference>
<protein>
    <submittedName>
        <fullName evidence="2 3">Uncharacterized protein</fullName>
    </submittedName>
</protein>
<dbReference type="PaxDb" id="55529-EKX45054"/>
<feature type="region of interest" description="Disordered" evidence="1">
    <location>
        <begin position="160"/>
        <end position="225"/>
    </location>
</feature>
<organism evidence="2">
    <name type="scientific">Guillardia theta (strain CCMP2712)</name>
    <name type="common">Cryptophyte</name>
    <dbReference type="NCBI Taxonomy" id="905079"/>
    <lineage>
        <taxon>Eukaryota</taxon>
        <taxon>Cryptophyceae</taxon>
        <taxon>Pyrenomonadales</taxon>
        <taxon>Geminigeraceae</taxon>
        <taxon>Guillardia</taxon>
    </lineage>
</organism>
<keyword evidence="4" id="KW-1185">Reference proteome</keyword>
<feature type="region of interest" description="Disordered" evidence="1">
    <location>
        <begin position="17"/>
        <end position="59"/>
    </location>
</feature>
<accession>L1JAC8</accession>
<dbReference type="HOGENOM" id="CLU_766051_0_0_1"/>
<evidence type="ECO:0000256" key="1">
    <source>
        <dbReference type="SAM" id="MobiDB-lite"/>
    </source>
</evidence>
<feature type="compositionally biased region" description="Basic and acidic residues" evidence="1">
    <location>
        <begin position="276"/>
        <end position="293"/>
    </location>
</feature>
<name>L1JAC8_GUITC</name>
<feature type="region of interest" description="Disordered" evidence="1">
    <location>
        <begin position="255"/>
        <end position="347"/>
    </location>
</feature>
<feature type="compositionally biased region" description="Basic and acidic residues" evidence="1">
    <location>
        <begin position="160"/>
        <end position="196"/>
    </location>
</feature>
<reference evidence="2 4" key="1">
    <citation type="journal article" date="2012" name="Nature">
        <title>Algal genomes reveal evolutionary mosaicism and the fate of nucleomorphs.</title>
        <authorList>
            <consortium name="DOE Joint Genome Institute"/>
            <person name="Curtis B.A."/>
            <person name="Tanifuji G."/>
            <person name="Burki F."/>
            <person name="Gruber A."/>
            <person name="Irimia M."/>
            <person name="Maruyama S."/>
            <person name="Arias M.C."/>
            <person name="Ball S.G."/>
            <person name="Gile G.H."/>
            <person name="Hirakawa Y."/>
            <person name="Hopkins J.F."/>
            <person name="Kuo A."/>
            <person name="Rensing S.A."/>
            <person name="Schmutz J."/>
            <person name="Symeonidi A."/>
            <person name="Elias M."/>
            <person name="Eveleigh R.J."/>
            <person name="Herman E.K."/>
            <person name="Klute M.J."/>
            <person name="Nakayama T."/>
            <person name="Obornik M."/>
            <person name="Reyes-Prieto A."/>
            <person name="Armbrust E.V."/>
            <person name="Aves S.J."/>
            <person name="Beiko R.G."/>
            <person name="Coutinho P."/>
            <person name="Dacks J.B."/>
            <person name="Durnford D.G."/>
            <person name="Fast N.M."/>
            <person name="Green B.R."/>
            <person name="Grisdale C.J."/>
            <person name="Hempel F."/>
            <person name="Henrissat B."/>
            <person name="Hoppner M.P."/>
            <person name="Ishida K."/>
            <person name="Kim E."/>
            <person name="Koreny L."/>
            <person name="Kroth P.G."/>
            <person name="Liu Y."/>
            <person name="Malik S.B."/>
            <person name="Maier U.G."/>
            <person name="McRose D."/>
            <person name="Mock T."/>
            <person name="Neilson J.A."/>
            <person name="Onodera N.T."/>
            <person name="Poole A.M."/>
            <person name="Pritham E.J."/>
            <person name="Richards T.A."/>
            <person name="Rocap G."/>
            <person name="Roy S.W."/>
            <person name="Sarai C."/>
            <person name="Schaack S."/>
            <person name="Shirato S."/>
            <person name="Slamovits C.H."/>
            <person name="Spencer D.F."/>
            <person name="Suzuki S."/>
            <person name="Worden A.Z."/>
            <person name="Zauner S."/>
            <person name="Barry K."/>
            <person name="Bell C."/>
            <person name="Bharti A.K."/>
            <person name="Crow J.A."/>
            <person name="Grimwood J."/>
            <person name="Kramer R."/>
            <person name="Lindquist E."/>
            <person name="Lucas S."/>
            <person name="Salamov A."/>
            <person name="McFadden G.I."/>
            <person name="Lane C.E."/>
            <person name="Keeling P.J."/>
            <person name="Gray M.W."/>
            <person name="Grigoriev I.V."/>
            <person name="Archibald J.M."/>
        </authorList>
    </citation>
    <scope>NUCLEOTIDE SEQUENCE</scope>
    <source>
        <strain evidence="2 4">CCMP2712</strain>
    </source>
</reference>
<reference evidence="4" key="2">
    <citation type="submission" date="2012-11" db="EMBL/GenBank/DDBJ databases">
        <authorList>
            <person name="Kuo A."/>
            <person name="Curtis B.A."/>
            <person name="Tanifuji G."/>
            <person name="Burki F."/>
            <person name="Gruber A."/>
            <person name="Irimia M."/>
            <person name="Maruyama S."/>
            <person name="Arias M.C."/>
            <person name="Ball S.G."/>
            <person name="Gile G.H."/>
            <person name="Hirakawa Y."/>
            <person name="Hopkins J.F."/>
            <person name="Rensing S.A."/>
            <person name="Schmutz J."/>
            <person name="Symeonidi A."/>
            <person name="Elias M."/>
            <person name="Eveleigh R.J."/>
            <person name="Herman E.K."/>
            <person name="Klute M.J."/>
            <person name="Nakayama T."/>
            <person name="Obornik M."/>
            <person name="Reyes-Prieto A."/>
            <person name="Armbrust E.V."/>
            <person name="Aves S.J."/>
            <person name="Beiko R.G."/>
            <person name="Coutinho P."/>
            <person name="Dacks J.B."/>
            <person name="Durnford D.G."/>
            <person name="Fast N.M."/>
            <person name="Green B.R."/>
            <person name="Grisdale C."/>
            <person name="Hempe F."/>
            <person name="Henrissat B."/>
            <person name="Hoppner M.P."/>
            <person name="Ishida K.-I."/>
            <person name="Kim E."/>
            <person name="Koreny L."/>
            <person name="Kroth P.G."/>
            <person name="Liu Y."/>
            <person name="Malik S.-B."/>
            <person name="Maier U.G."/>
            <person name="McRose D."/>
            <person name="Mock T."/>
            <person name="Neilson J.A."/>
            <person name="Onodera N.T."/>
            <person name="Poole A.M."/>
            <person name="Pritham E.J."/>
            <person name="Richards T.A."/>
            <person name="Rocap G."/>
            <person name="Roy S.W."/>
            <person name="Sarai C."/>
            <person name="Schaack S."/>
            <person name="Shirato S."/>
            <person name="Slamovits C.H."/>
            <person name="Spencer D.F."/>
            <person name="Suzuki S."/>
            <person name="Worden A.Z."/>
            <person name="Zauner S."/>
            <person name="Barry K."/>
            <person name="Bell C."/>
            <person name="Bharti A.K."/>
            <person name="Crow J.A."/>
            <person name="Grimwood J."/>
            <person name="Kramer R."/>
            <person name="Lindquist E."/>
            <person name="Lucas S."/>
            <person name="Salamov A."/>
            <person name="McFadden G.I."/>
            <person name="Lane C.E."/>
            <person name="Keeling P.J."/>
            <person name="Gray M.W."/>
            <person name="Grigoriev I.V."/>
            <person name="Archibald J.M."/>
        </authorList>
    </citation>
    <scope>NUCLEOTIDE SEQUENCE</scope>
    <source>
        <strain evidence="4">CCMP2712</strain>
    </source>
</reference>
<dbReference type="EMBL" id="JH993001">
    <property type="protein sequence ID" value="EKX45054.1"/>
    <property type="molecule type" value="Genomic_DNA"/>
</dbReference>
<dbReference type="EnsemblProtists" id="EKX45054">
    <property type="protein sequence ID" value="EKX45054"/>
    <property type="gene ID" value="GUITHDRAFT_109098"/>
</dbReference>
<evidence type="ECO:0000313" key="3">
    <source>
        <dbReference type="EnsemblProtists" id="EKX45054"/>
    </source>
</evidence>
<sequence length="362" mass="40411">MGSASFKSALANDKDPAVKELHSLTLENTRENQKGFHGATTPRKNERGRRASEQEQRKVSFKVAADMSDDFVYDKLEVQSKRLSFSGISLFPSKSKIKIDKWHLSSTADSGSFRRSTPEFRPPPIDVVSSPVGILRSPENAGDKLGRTRWLEDMIVHELNKSEEEEAARRDVDGSQSDRQDERNEDGGTSSGDRKQPAGRTAGLLLRESEVPLPSPLNRTLKKEGVHIKRPLELVEEQEHVVGDASKDSRIRAVEAGDRKVRAPRSPVVHAWTDSIRGEEEAGKQGGRRDFKGSGRGSSQEPVLSAGRDEELEEQEGPSPAATSPVVELRPSPMKSSSNRRNLGWNDKTVQSLEYRPFYWFW</sequence>
<dbReference type="GeneID" id="17301762"/>
<feature type="compositionally biased region" description="Basic and acidic residues" evidence="1">
    <location>
        <begin position="43"/>
        <end position="58"/>
    </location>
</feature>
<dbReference type="Proteomes" id="UP000011087">
    <property type="component" value="Unassembled WGS sequence"/>
</dbReference>
<gene>
    <name evidence="2" type="ORF">GUITHDRAFT_109098</name>
</gene>
<feature type="compositionally biased region" description="Basic and acidic residues" evidence="1">
    <location>
        <begin position="17"/>
        <end position="34"/>
    </location>
</feature>
<reference evidence="3" key="3">
    <citation type="submission" date="2016-03" db="UniProtKB">
        <authorList>
            <consortium name="EnsemblProtists"/>
        </authorList>
    </citation>
    <scope>IDENTIFICATION</scope>
</reference>
<evidence type="ECO:0000313" key="2">
    <source>
        <dbReference type="EMBL" id="EKX45054.1"/>
    </source>
</evidence>
<evidence type="ECO:0000313" key="4">
    <source>
        <dbReference type="Proteomes" id="UP000011087"/>
    </source>
</evidence>
<dbReference type="KEGG" id="gtt:GUITHDRAFT_109098"/>
<proteinExistence type="predicted"/>
<feature type="region of interest" description="Disordered" evidence="1">
    <location>
        <begin position="107"/>
        <end position="148"/>
    </location>
</feature>
<dbReference type="AlphaFoldDB" id="L1JAC8"/>